<dbReference type="RefSeq" id="WP_207850592.1">
    <property type="nucleotide sequence ID" value="NZ_CP071732.1"/>
</dbReference>
<name>A0ABX7SEB8_9BIFI</name>
<feature type="compositionally biased region" description="Low complexity" evidence="1">
    <location>
        <begin position="262"/>
        <end position="271"/>
    </location>
</feature>
<gene>
    <name evidence="2" type="ORF">BSD967_01275</name>
</gene>
<sequence>MTVELITGFAGTPHIGSDDIGAFQAGIVGPGDYALATGNQLKATMSNANTIAIQSGDAVLNGRHVHLTGTTTATVQSGTQGQKRNDKVVLRYTKNTTTGVETCSIVVIKGTATTGTAADPAHNTDSILNGVATHDMPLYRIPLDGIIVGTLVPLFNVLKPMADVWDSLTPAAPQTFRWTDLAASGNPQLVIVACAVGKFVYCWCTCTGNLTSLSPGRDDKIGPLPEELRPADTFPDIDEWYLVSAPTESVSVSRDGYIHFRTSSQSSSSTSRYPRGHAVWLR</sequence>
<evidence type="ECO:0000313" key="3">
    <source>
        <dbReference type="Proteomes" id="UP000663729"/>
    </source>
</evidence>
<keyword evidence="3" id="KW-1185">Reference proteome</keyword>
<reference evidence="2 3" key="1">
    <citation type="submission" date="2021-03" db="EMBL/GenBank/DDBJ databases">
        <title>Genome sequencing of Bifidobacterium saguini DSMZ 23967.</title>
        <authorList>
            <person name="Kim J."/>
        </authorList>
    </citation>
    <scope>NUCLEOTIDE SEQUENCE [LARGE SCALE GENOMIC DNA]</scope>
    <source>
        <strain evidence="2 3">DSMZ 23967</strain>
    </source>
</reference>
<accession>A0ABX7SEB8</accession>
<dbReference type="Proteomes" id="UP000663729">
    <property type="component" value="Chromosome"/>
</dbReference>
<protein>
    <submittedName>
        <fullName evidence="2">Uncharacterized protein</fullName>
    </submittedName>
</protein>
<organism evidence="2 3">
    <name type="scientific">Bifidobacterium saguini</name>
    <dbReference type="NCBI Taxonomy" id="762210"/>
    <lineage>
        <taxon>Bacteria</taxon>
        <taxon>Bacillati</taxon>
        <taxon>Actinomycetota</taxon>
        <taxon>Actinomycetes</taxon>
        <taxon>Bifidobacteriales</taxon>
        <taxon>Bifidobacteriaceae</taxon>
        <taxon>Bifidobacterium</taxon>
    </lineage>
</organism>
<evidence type="ECO:0000256" key="1">
    <source>
        <dbReference type="SAM" id="MobiDB-lite"/>
    </source>
</evidence>
<proteinExistence type="predicted"/>
<feature type="region of interest" description="Disordered" evidence="1">
    <location>
        <begin position="262"/>
        <end position="282"/>
    </location>
</feature>
<dbReference type="EMBL" id="CP071732">
    <property type="protein sequence ID" value="QTB91107.1"/>
    <property type="molecule type" value="Genomic_DNA"/>
</dbReference>
<evidence type="ECO:0000313" key="2">
    <source>
        <dbReference type="EMBL" id="QTB91107.1"/>
    </source>
</evidence>